<keyword evidence="3" id="KW-1185">Reference proteome</keyword>
<evidence type="ECO:0000256" key="1">
    <source>
        <dbReference type="SAM" id="MobiDB-lite"/>
    </source>
</evidence>
<dbReference type="Proteomes" id="UP000030746">
    <property type="component" value="Unassembled WGS sequence"/>
</dbReference>
<feature type="compositionally biased region" description="Acidic residues" evidence="1">
    <location>
        <begin position="30"/>
        <end position="40"/>
    </location>
</feature>
<feature type="compositionally biased region" description="Basic residues" evidence="1">
    <location>
        <begin position="737"/>
        <end position="754"/>
    </location>
</feature>
<reference evidence="2 3" key="1">
    <citation type="journal article" date="2013" name="Nature">
        <title>Insights into bilaterian evolution from three spiralian genomes.</title>
        <authorList>
            <person name="Simakov O."/>
            <person name="Marletaz F."/>
            <person name="Cho S.J."/>
            <person name="Edsinger-Gonzales E."/>
            <person name="Havlak P."/>
            <person name="Hellsten U."/>
            <person name="Kuo D.H."/>
            <person name="Larsson T."/>
            <person name="Lv J."/>
            <person name="Arendt D."/>
            <person name="Savage R."/>
            <person name="Osoegawa K."/>
            <person name="de Jong P."/>
            <person name="Grimwood J."/>
            <person name="Chapman J.A."/>
            <person name="Shapiro H."/>
            <person name="Aerts A."/>
            <person name="Otillar R.P."/>
            <person name="Terry A.Y."/>
            <person name="Boore J.L."/>
            <person name="Grigoriev I.V."/>
            <person name="Lindberg D.R."/>
            <person name="Seaver E.C."/>
            <person name="Weisblat D.A."/>
            <person name="Putnam N.H."/>
            <person name="Rokhsar D.S."/>
        </authorList>
    </citation>
    <scope>NUCLEOTIDE SEQUENCE [LARGE SCALE GENOMIC DNA]</scope>
</reference>
<feature type="compositionally biased region" description="Basic and acidic residues" evidence="1">
    <location>
        <begin position="1"/>
        <end position="11"/>
    </location>
</feature>
<evidence type="ECO:0000313" key="2">
    <source>
        <dbReference type="EMBL" id="ESO89223.1"/>
    </source>
</evidence>
<proteinExistence type="predicted"/>
<feature type="compositionally biased region" description="Polar residues" evidence="1">
    <location>
        <begin position="42"/>
        <end position="52"/>
    </location>
</feature>
<sequence length="1020" mass="111463">MDTPHLSKEDENQLQDDMTLVDGNSSGGEDQTDNIQDDVDLNTLTTTENIESNNDKSEDISLSGLNAMSNISEDGLWESDNLFKDLPYEEKNLGDKGNISPIKEALAAGEKPLNETPVSSSEAIPIPSLSPQLPVADNSHSLLPKITIKGVCSKPSLSATPIVLNAVSSSDSSYVVNQDNQASPIILKASEARSLLEANNNKPAQTAPQLVYVKPPPGAKIINPNQTQPHNNQFKSVILPANSIPGQTKQLVLQQSGNSPPILIPVNSVIQSGSNVIPVTQTNNGTILVPSTTNKNILVPVTASSSYKATTPSVGTKIVYSGLPSSQSNTILFPANQSVTSNTIMIPQTHKKILPTLIPNQKIILPNGSANNPYIIVPTSGTGYKPGDKILVKTTTKTLTQKAPPKIVPKISPAFNPKPGQLVLQTADGQKLLLQPIEGSKASDAIPAPQKLVFHQGRVDPASVPKTTFLPVKQSPSPVVAYTTASIPKATDSNTTITGGELKTSGIRKDMLTSIPTSIGSSLAGEKQHMRLKINVENSKGEVKETIEKDVELDTESLVKKKSVLVDILTNQKETENKNKEVDDDIAVFEIRKGSQDLIDKHKILSKKTIDNNNLKIPSSTGIGGMSYFKKSVSKDSGEVSCFVPLDVCGSETLDHLISLAQNPPSSSAEPETCVSHRVSSPQPQPQVSVKTLLKNALQRFPSKQINANNCNRRKQDLTNRNADMDLAIIKPNVVKPKPKKRASSMKRPAARRRSTVEQDEVISSITDFDLVHLQREFESNEEIDVVNSPPRNDSEMDFEIKREPLSPEVDNSVSFGNDDYTIRIKRERDDDDQYMASTSTNIKTEPNDEPTSYGESGILSSEDLVRRSFRIYNNPTHKSVHIEPDSSRSKSNTFIPLTNFLSDSPAVKLENVEDFDAYAPFDYSNVPGPISVSLKKGKKKIRALMGLKDLYIRDCPDFRIIESRFAINCKRNVYSCNQCEGEYCTINIKSLSDHLIMHQKFPKIHQLVSERPYEVSALS</sequence>
<evidence type="ECO:0000313" key="3">
    <source>
        <dbReference type="Proteomes" id="UP000030746"/>
    </source>
</evidence>
<feature type="non-terminal residue" evidence="2">
    <location>
        <position position="1020"/>
    </location>
</feature>
<dbReference type="OrthoDB" id="6052723at2759"/>
<dbReference type="RefSeq" id="XP_009060258.1">
    <property type="nucleotide sequence ID" value="XM_009062010.1"/>
</dbReference>
<feature type="region of interest" description="Disordered" evidence="1">
    <location>
        <begin position="663"/>
        <end position="687"/>
    </location>
</feature>
<accession>V3ZDM5</accession>
<dbReference type="AlphaFoldDB" id="V3ZDM5"/>
<dbReference type="HOGENOM" id="CLU_296229_0_0_1"/>
<feature type="region of interest" description="Disordered" evidence="1">
    <location>
        <begin position="1"/>
        <end position="61"/>
    </location>
</feature>
<organism evidence="2 3">
    <name type="scientific">Lottia gigantea</name>
    <name type="common">Giant owl limpet</name>
    <dbReference type="NCBI Taxonomy" id="225164"/>
    <lineage>
        <taxon>Eukaryota</taxon>
        <taxon>Metazoa</taxon>
        <taxon>Spiralia</taxon>
        <taxon>Lophotrochozoa</taxon>
        <taxon>Mollusca</taxon>
        <taxon>Gastropoda</taxon>
        <taxon>Patellogastropoda</taxon>
        <taxon>Lottioidea</taxon>
        <taxon>Lottiidae</taxon>
        <taxon>Lottia</taxon>
    </lineage>
</organism>
<dbReference type="CTD" id="20247901"/>
<dbReference type="EMBL" id="KB202619">
    <property type="protein sequence ID" value="ESO89223.1"/>
    <property type="molecule type" value="Genomic_DNA"/>
</dbReference>
<dbReference type="KEGG" id="lgi:LOTGIDRAFT_229115"/>
<protein>
    <submittedName>
        <fullName evidence="2">Uncharacterized protein</fullName>
    </submittedName>
</protein>
<name>V3ZDM5_LOTGI</name>
<dbReference type="GeneID" id="20247901"/>
<gene>
    <name evidence="2" type="ORF">LOTGIDRAFT_229115</name>
</gene>
<feature type="region of interest" description="Disordered" evidence="1">
    <location>
        <begin position="737"/>
        <end position="759"/>
    </location>
</feature>